<dbReference type="PANTHER" id="PTHR43591:SF110">
    <property type="entry name" value="RHODANESE DOMAIN-CONTAINING PROTEIN"/>
    <property type="match status" value="1"/>
</dbReference>
<dbReference type="EMBL" id="JAAQHG020000002">
    <property type="protein sequence ID" value="KAL1590557.1"/>
    <property type="molecule type" value="Genomic_DNA"/>
</dbReference>
<dbReference type="CDD" id="cd02440">
    <property type="entry name" value="AdoMet_MTases"/>
    <property type="match status" value="1"/>
</dbReference>
<protein>
    <recommendedName>
        <fullName evidence="3">S-adenosyl-L-methionine-dependent methyltransferase</fullName>
    </recommendedName>
</protein>
<evidence type="ECO:0008006" key="3">
    <source>
        <dbReference type="Google" id="ProtNLM"/>
    </source>
</evidence>
<gene>
    <name evidence="1" type="ORF">WHR41_00607</name>
</gene>
<dbReference type="GeneID" id="96002051"/>
<dbReference type="SUPFAM" id="SSF53335">
    <property type="entry name" value="S-adenosyl-L-methionine-dependent methyltransferases"/>
    <property type="match status" value="1"/>
</dbReference>
<keyword evidence="2" id="KW-1185">Reference proteome</keyword>
<dbReference type="Proteomes" id="UP000803884">
    <property type="component" value="Unassembled WGS sequence"/>
</dbReference>
<organism evidence="1 2">
    <name type="scientific">Cladosporium halotolerans</name>
    <dbReference type="NCBI Taxonomy" id="1052096"/>
    <lineage>
        <taxon>Eukaryota</taxon>
        <taxon>Fungi</taxon>
        <taxon>Dikarya</taxon>
        <taxon>Ascomycota</taxon>
        <taxon>Pezizomycotina</taxon>
        <taxon>Dothideomycetes</taxon>
        <taxon>Dothideomycetidae</taxon>
        <taxon>Cladosporiales</taxon>
        <taxon>Cladosporiaceae</taxon>
        <taxon>Cladosporium</taxon>
    </lineage>
</organism>
<dbReference type="PANTHER" id="PTHR43591">
    <property type="entry name" value="METHYLTRANSFERASE"/>
    <property type="match status" value="1"/>
</dbReference>
<dbReference type="AlphaFoldDB" id="A0AB34L3A2"/>
<evidence type="ECO:0000313" key="2">
    <source>
        <dbReference type="Proteomes" id="UP000803884"/>
    </source>
</evidence>
<dbReference type="InterPro" id="IPR029063">
    <property type="entry name" value="SAM-dependent_MTases_sf"/>
</dbReference>
<dbReference type="RefSeq" id="XP_069233662.1">
    <property type="nucleotide sequence ID" value="XM_069369213.1"/>
</dbReference>
<dbReference type="Pfam" id="PF13489">
    <property type="entry name" value="Methyltransf_23"/>
    <property type="match status" value="1"/>
</dbReference>
<proteinExistence type="predicted"/>
<sequence>MSLPTKLDTYPLARGVIDSVRLNVCHFIWKKYFPWVVHPSVKLDGRPNLRIADVGCGTGIWLLEAAEEYPNADGLDGLDIALHQAPPKHLLPRNVQFKHLDLHQEIPAEFVGQYDLVHARFLLGLVRNNDPVPLLQNLLKLLKPGGYLQWNEVDWASDLYIGLEENGITQEESGLHKMRAWGKPFLGEVTWPKKMEEIVKAQGLEDVQLARKTKNDLPRQYSMFWTEALVAAGIDMTGKLPEGPMRDQAAQLVEEASLDAKKGIAWAGDHMVVVGRKPL</sequence>
<evidence type="ECO:0000313" key="1">
    <source>
        <dbReference type="EMBL" id="KAL1590557.1"/>
    </source>
</evidence>
<accession>A0AB34L3A2</accession>
<dbReference type="Gene3D" id="3.40.50.150">
    <property type="entry name" value="Vaccinia Virus protein VP39"/>
    <property type="match status" value="1"/>
</dbReference>
<reference evidence="1 2" key="1">
    <citation type="journal article" date="2020" name="Microbiol. Resour. Announc.">
        <title>Draft Genome Sequence of a Cladosporium Species Isolated from the Mesophotic Ascidian Didemnum maculosum.</title>
        <authorList>
            <person name="Gioti A."/>
            <person name="Siaperas R."/>
            <person name="Nikolaivits E."/>
            <person name="Le Goff G."/>
            <person name="Ouazzani J."/>
            <person name="Kotoulas G."/>
            <person name="Topakas E."/>
        </authorList>
    </citation>
    <scope>NUCLEOTIDE SEQUENCE [LARGE SCALE GENOMIC DNA]</scope>
    <source>
        <strain evidence="1 2">TM138-S3</strain>
    </source>
</reference>
<comment type="caution">
    <text evidence="1">The sequence shown here is derived from an EMBL/GenBank/DDBJ whole genome shotgun (WGS) entry which is preliminary data.</text>
</comment>
<name>A0AB34L3A2_9PEZI</name>